<keyword evidence="2" id="KW-1185">Reference proteome</keyword>
<dbReference type="KEGG" id="bps:BPSL0752"/>
<dbReference type="eggNOG" id="ENOG502ZC4T">
    <property type="taxonomic scope" value="Bacteria"/>
</dbReference>
<dbReference type="AlphaFoldDB" id="Q63WY7"/>
<proteinExistence type="predicted"/>
<evidence type="ECO:0000313" key="2">
    <source>
        <dbReference type="Proteomes" id="UP000000605"/>
    </source>
</evidence>
<dbReference type="STRING" id="272560.BPSL0752"/>
<dbReference type="PATRIC" id="fig|272560.51.peg.854"/>
<dbReference type="Proteomes" id="UP000000605">
    <property type="component" value="Chromosome 1"/>
</dbReference>
<evidence type="ECO:0000313" key="1">
    <source>
        <dbReference type="EMBL" id="CAH34745.1"/>
    </source>
</evidence>
<accession>Q63WY7</accession>
<name>Q63WY7_BURPS</name>
<gene>
    <name evidence="1" type="ordered locus">BPSL0752</name>
</gene>
<reference evidence="1 2" key="1">
    <citation type="journal article" date="2004" name="Proc. Natl. Acad. Sci. U.S.A.">
        <title>Genomic plasticity of the causative agent of melioidosis, Burkholderia pseudomallei.</title>
        <authorList>
            <person name="Holden M.T.G."/>
            <person name="Titball R.W."/>
            <person name="Peacock S.J."/>
            <person name="Cerdeno-Tarraga A.M."/>
            <person name="Atkins T."/>
            <person name="Crossman L.C."/>
            <person name="Pitt T."/>
            <person name="Churcher C."/>
            <person name="Mungall K."/>
            <person name="Bentley S.D."/>
            <person name="Sebaihia M."/>
            <person name="Thomson N.R."/>
            <person name="Bason N."/>
            <person name="Beacham I.R."/>
            <person name="Brooks K."/>
            <person name="Brown K.A."/>
            <person name="Brown N.F."/>
            <person name="Challis G.L."/>
            <person name="Cherevach I."/>
            <person name="Chillingworth T."/>
            <person name="Cronin A."/>
            <person name="Crosset B."/>
            <person name="Davis P."/>
            <person name="DeShazer D."/>
            <person name="Feltwell T."/>
            <person name="Fraser A."/>
            <person name="Hance Z."/>
            <person name="Hauser H."/>
            <person name="Holroyd S."/>
            <person name="Jagels K."/>
            <person name="Keith K.E."/>
            <person name="Maddison M."/>
            <person name="Moule S."/>
            <person name="Price C."/>
            <person name="Quail M.A."/>
            <person name="Rabbinowitsch E."/>
            <person name="Rutherford K."/>
            <person name="Sanders M."/>
            <person name="Simmonds M."/>
            <person name="Songsivilai S."/>
            <person name="Stevens K."/>
            <person name="Tumapa S."/>
            <person name="Vesaratchavest M."/>
            <person name="Whitehead S."/>
            <person name="Yeats C."/>
            <person name="Barrell B.G."/>
            <person name="Oyston P.C.F."/>
            <person name="Parkhill J."/>
        </authorList>
    </citation>
    <scope>NUCLEOTIDE SEQUENCE [LARGE SCALE GENOMIC DNA]</scope>
    <source>
        <strain evidence="1 2">K96243</strain>
    </source>
</reference>
<dbReference type="EMBL" id="BX571965">
    <property type="protein sequence ID" value="CAH34745.1"/>
    <property type="molecule type" value="Genomic_DNA"/>
</dbReference>
<dbReference type="RefSeq" id="WP_011204881.1">
    <property type="nucleotide sequence ID" value="NC_006350.1"/>
</dbReference>
<organism evidence="1 2">
    <name type="scientific">Burkholderia pseudomallei (strain K96243)</name>
    <dbReference type="NCBI Taxonomy" id="272560"/>
    <lineage>
        <taxon>Bacteria</taxon>
        <taxon>Pseudomonadati</taxon>
        <taxon>Pseudomonadota</taxon>
        <taxon>Betaproteobacteria</taxon>
        <taxon>Burkholderiales</taxon>
        <taxon>Burkholderiaceae</taxon>
        <taxon>Burkholderia</taxon>
        <taxon>pseudomallei group</taxon>
    </lineage>
</organism>
<sequence length="345" mass="38981">MIDRDQLPKGPATEERLRNYFLGVGYFVLRGAKFKYNDFDVTDIDLWLYGLNSPLSRERVNVDIKDKKTPQALERIFWAKGLQDVLGLDACVVATTDARPDVREFGLKHDVRVLDGHFVSRLKRSEKSQLQRLTEEEFVRFIDDSSLGKLGGDWRGRYEQSKSRVLDSLDFDGCNAWLMDIEYFLKEASSMGLKDPSAWRLAYISCSLFLISLDFLLRDHVTLEQDERRAVLENGFRYGKAGRTFVEKIGKVAAGLVASVASQPGLRETLERELATQAGDLRADVLADFFSRNVAQTALFDAAREFEAGAFALEFYSPSRLSAGAQSVLGVLCDFFGLDRKRVLV</sequence>
<protein>
    <submittedName>
        <fullName evidence="1">Uncharacterized protein</fullName>
    </submittedName>
</protein>